<dbReference type="AlphaFoldDB" id="A0AAD2GVL6"/>
<name>A0AAD2GVL6_9AGAR</name>
<sequence length="88" mass="9836">RISAASFVLDVRSIYVHLQSVLASTERFSIISSRAQFPDCYRPDLLRSQQALIGKGLFPSLPRSRSASVFIRLLPYPHSSVLLTCQCP</sequence>
<protein>
    <submittedName>
        <fullName evidence="1">Uncharacterized protein</fullName>
    </submittedName>
</protein>
<accession>A0AAD2GVL6</accession>
<feature type="non-terminal residue" evidence="1">
    <location>
        <position position="88"/>
    </location>
</feature>
<keyword evidence="2" id="KW-1185">Reference proteome</keyword>
<feature type="non-terminal residue" evidence="1">
    <location>
        <position position="1"/>
    </location>
</feature>
<organism evidence="1 2">
    <name type="scientific">Mycena citricolor</name>
    <dbReference type="NCBI Taxonomy" id="2018698"/>
    <lineage>
        <taxon>Eukaryota</taxon>
        <taxon>Fungi</taxon>
        <taxon>Dikarya</taxon>
        <taxon>Basidiomycota</taxon>
        <taxon>Agaricomycotina</taxon>
        <taxon>Agaricomycetes</taxon>
        <taxon>Agaricomycetidae</taxon>
        <taxon>Agaricales</taxon>
        <taxon>Marasmiineae</taxon>
        <taxon>Mycenaceae</taxon>
        <taxon>Mycena</taxon>
    </lineage>
</organism>
<evidence type="ECO:0000313" key="2">
    <source>
        <dbReference type="Proteomes" id="UP001295794"/>
    </source>
</evidence>
<gene>
    <name evidence="1" type="ORF">MYCIT1_LOCUS5131</name>
</gene>
<evidence type="ECO:0000313" key="1">
    <source>
        <dbReference type="EMBL" id="CAK5264718.1"/>
    </source>
</evidence>
<comment type="caution">
    <text evidence="1">The sequence shown here is derived from an EMBL/GenBank/DDBJ whole genome shotgun (WGS) entry which is preliminary data.</text>
</comment>
<dbReference type="Proteomes" id="UP001295794">
    <property type="component" value="Unassembled WGS sequence"/>
</dbReference>
<reference evidence="1" key="1">
    <citation type="submission" date="2023-11" db="EMBL/GenBank/DDBJ databases">
        <authorList>
            <person name="De Vega J J."/>
            <person name="De Vega J J."/>
        </authorList>
    </citation>
    <scope>NUCLEOTIDE SEQUENCE</scope>
</reference>
<proteinExistence type="predicted"/>
<dbReference type="EMBL" id="CAVNYO010000068">
    <property type="protein sequence ID" value="CAK5264718.1"/>
    <property type="molecule type" value="Genomic_DNA"/>
</dbReference>